<evidence type="ECO:0000256" key="2">
    <source>
        <dbReference type="ARBA" id="ARBA00022692"/>
    </source>
</evidence>
<feature type="transmembrane region" description="Helical" evidence="5">
    <location>
        <begin position="155"/>
        <end position="172"/>
    </location>
</feature>
<feature type="transmembrane region" description="Helical" evidence="5">
    <location>
        <begin position="123"/>
        <end position="148"/>
    </location>
</feature>
<evidence type="ECO:0000256" key="3">
    <source>
        <dbReference type="ARBA" id="ARBA00022989"/>
    </source>
</evidence>
<keyword evidence="8" id="KW-1185">Reference proteome</keyword>
<dbReference type="EMBL" id="JBBPBN010000063">
    <property type="protein sequence ID" value="KAK8986516.1"/>
    <property type="molecule type" value="Genomic_DNA"/>
</dbReference>
<dbReference type="PANTHER" id="PTHR11132">
    <property type="entry name" value="SOLUTE CARRIER FAMILY 35"/>
    <property type="match status" value="1"/>
</dbReference>
<feature type="transmembrane region" description="Helical" evidence="5">
    <location>
        <begin position="12"/>
        <end position="32"/>
    </location>
</feature>
<evidence type="ECO:0000259" key="6">
    <source>
        <dbReference type="Pfam" id="PF03151"/>
    </source>
</evidence>
<gene>
    <name evidence="7" type="ORF">V6N11_010072</name>
</gene>
<sequence>MADPVKKMLKEEIITYAYLILYIALSSGQIFFNKWVLSSKEINFPYPLGLTLLHMVFSSVLCFVLTKGFKILKVEEGMTLEIYTTSVVPIGAMFSMTLWLGNTAYLYISVAFAQMLKAINMKIVISVLFLNELSVPVAVFILGVAAGLEVMSCRMLLIMSVISFGVLVASYGEINISWIGVVYQMGGVVGEALRLISMEILVKRKGLKLNPISLMYYVSPCSALCLFIPWLFLEKPKMDAHRMWNLQPVVLTLNSLCTFALNLSVFLVISHTSALTIRVAGVVKDWVVVLVSALLFVDTKLTVINLLGYGINMLNTASLLLFFSSLCHGIAGMFRTIAGVAAYNNHKLKREASRNIVDDFQDAKTSLDPKR</sequence>
<comment type="subcellular location">
    <subcellularLocation>
        <location evidence="1">Membrane</location>
        <topology evidence="1">Multi-pass membrane protein</topology>
    </subcellularLocation>
</comment>
<organism evidence="7 8">
    <name type="scientific">Hibiscus sabdariffa</name>
    <name type="common">roselle</name>
    <dbReference type="NCBI Taxonomy" id="183260"/>
    <lineage>
        <taxon>Eukaryota</taxon>
        <taxon>Viridiplantae</taxon>
        <taxon>Streptophyta</taxon>
        <taxon>Embryophyta</taxon>
        <taxon>Tracheophyta</taxon>
        <taxon>Spermatophyta</taxon>
        <taxon>Magnoliopsida</taxon>
        <taxon>eudicotyledons</taxon>
        <taxon>Gunneridae</taxon>
        <taxon>Pentapetalae</taxon>
        <taxon>rosids</taxon>
        <taxon>malvids</taxon>
        <taxon>Malvales</taxon>
        <taxon>Malvaceae</taxon>
        <taxon>Malvoideae</taxon>
        <taxon>Hibiscus</taxon>
    </lineage>
</organism>
<keyword evidence="2 5" id="KW-0812">Transmembrane</keyword>
<protein>
    <recommendedName>
        <fullName evidence="6">Sugar phosphate transporter domain-containing protein</fullName>
    </recommendedName>
</protein>
<proteinExistence type="predicted"/>
<comment type="caution">
    <text evidence="7">The sequence shown here is derived from an EMBL/GenBank/DDBJ whole genome shotgun (WGS) entry which is preliminary data.</text>
</comment>
<keyword evidence="4 5" id="KW-0472">Membrane</keyword>
<dbReference type="Pfam" id="PF03151">
    <property type="entry name" value="TPT"/>
    <property type="match status" value="1"/>
</dbReference>
<evidence type="ECO:0000313" key="8">
    <source>
        <dbReference type="Proteomes" id="UP001396334"/>
    </source>
</evidence>
<reference evidence="7 8" key="1">
    <citation type="journal article" date="2024" name="G3 (Bethesda)">
        <title>Genome assembly of Hibiscus sabdariffa L. provides insights into metabolisms of medicinal natural products.</title>
        <authorList>
            <person name="Kim T."/>
        </authorList>
    </citation>
    <scope>NUCLEOTIDE SEQUENCE [LARGE SCALE GENOMIC DNA]</scope>
    <source>
        <strain evidence="7">TK-2024</strain>
        <tissue evidence="7">Old leaves</tissue>
    </source>
</reference>
<name>A0ABR2PDJ7_9ROSI</name>
<feature type="transmembrane region" description="Helical" evidence="5">
    <location>
        <begin position="286"/>
        <end position="307"/>
    </location>
</feature>
<feature type="transmembrane region" description="Helical" evidence="5">
    <location>
        <begin position="214"/>
        <end position="233"/>
    </location>
</feature>
<dbReference type="InterPro" id="IPR050186">
    <property type="entry name" value="TPT_transporter"/>
</dbReference>
<evidence type="ECO:0000313" key="7">
    <source>
        <dbReference type="EMBL" id="KAK8986516.1"/>
    </source>
</evidence>
<evidence type="ECO:0000256" key="4">
    <source>
        <dbReference type="ARBA" id="ARBA00023136"/>
    </source>
</evidence>
<dbReference type="InterPro" id="IPR004853">
    <property type="entry name" value="Sugar_P_trans_dom"/>
</dbReference>
<feature type="transmembrane region" description="Helical" evidence="5">
    <location>
        <begin position="44"/>
        <end position="66"/>
    </location>
</feature>
<feature type="transmembrane region" description="Helical" evidence="5">
    <location>
        <begin position="319"/>
        <end position="343"/>
    </location>
</feature>
<evidence type="ECO:0000256" key="5">
    <source>
        <dbReference type="SAM" id="Phobius"/>
    </source>
</evidence>
<dbReference type="Proteomes" id="UP001396334">
    <property type="component" value="Unassembled WGS sequence"/>
</dbReference>
<feature type="transmembrane region" description="Helical" evidence="5">
    <location>
        <begin position="178"/>
        <end position="202"/>
    </location>
</feature>
<feature type="domain" description="Sugar phosphate transporter" evidence="6">
    <location>
        <begin position="18"/>
        <end position="313"/>
    </location>
</feature>
<feature type="transmembrane region" description="Helical" evidence="5">
    <location>
        <begin position="87"/>
        <end position="108"/>
    </location>
</feature>
<evidence type="ECO:0000256" key="1">
    <source>
        <dbReference type="ARBA" id="ARBA00004141"/>
    </source>
</evidence>
<feature type="transmembrane region" description="Helical" evidence="5">
    <location>
        <begin position="253"/>
        <end position="274"/>
    </location>
</feature>
<accession>A0ABR2PDJ7</accession>
<keyword evidence="3 5" id="KW-1133">Transmembrane helix</keyword>